<proteinExistence type="predicted"/>
<evidence type="ECO:0000313" key="3">
    <source>
        <dbReference type="Proteomes" id="UP000005950"/>
    </source>
</evidence>
<sequence length="47" mass="5697">MSYSEELISQASDKSFKNRLTRRFFLFVLIFRIFSIPDLFIPWLPLL</sequence>
<feature type="transmembrane region" description="Helical" evidence="1">
    <location>
        <begin position="24"/>
        <end position="44"/>
    </location>
</feature>
<dbReference type="EMBL" id="ACCF01000071">
    <property type="protein sequence ID" value="EEF68604.1"/>
    <property type="molecule type" value="Genomic_DNA"/>
</dbReference>
<gene>
    <name evidence="2" type="ORF">HOLDEFILI_01223</name>
</gene>
<keyword evidence="1" id="KW-0812">Transmembrane</keyword>
<evidence type="ECO:0000313" key="2">
    <source>
        <dbReference type="EMBL" id="EEF68604.1"/>
    </source>
</evidence>
<dbReference type="Proteomes" id="UP000005950">
    <property type="component" value="Unassembled WGS sequence"/>
</dbReference>
<dbReference type="HOGENOM" id="CLU_3168955_0_0_9"/>
<keyword evidence="1" id="KW-1133">Transmembrane helix</keyword>
<comment type="caution">
    <text evidence="2">The sequence shown here is derived from an EMBL/GenBank/DDBJ whole genome shotgun (WGS) entry which is preliminary data.</text>
</comment>
<reference evidence="2 3" key="2">
    <citation type="submission" date="2009-02" db="EMBL/GenBank/DDBJ databases">
        <title>Draft genome sequence of Holdemania filiformis DSM 12042.</title>
        <authorList>
            <person name="Sudarsanam P."/>
            <person name="Ley R."/>
            <person name="Guruge J."/>
            <person name="Turnbaugh P.J."/>
            <person name="Mahowald M."/>
            <person name="Liep D."/>
            <person name="Gordon J."/>
        </authorList>
    </citation>
    <scope>NUCLEOTIDE SEQUENCE [LARGE SCALE GENOMIC DNA]</scope>
    <source>
        <strain evidence="2 3">DSM 12042</strain>
    </source>
</reference>
<protein>
    <submittedName>
        <fullName evidence="2">Uncharacterized protein</fullName>
    </submittedName>
</protein>
<organism evidence="2 3">
    <name type="scientific">Holdemania filiformis DSM 12042</name>
    <dbReference type="NCBI Taxonomy" id="545696"/>
    <lineage>
        <taxon>Bacteria</taxon>
        <taxon>Bacillati</taxon>
        <taxon>Bacillota</taxon>
        <taxon>Erysipelotrichia</taxon>
        <taxon>Erysipelotrichales</taxon>
        <taxon>Erysipelotrichaceae</taxon>
        <taxon>Holdemania</taxon>
    </lineage>
</organism>
<evidence type="ECO:0000256" key="1">
    <source>
        <dbReference type="SAM" id="Phobius"/>
    </source>
</evidence>
<name>B9Y5Z1_9FIRM</name>
<reference evidence="2 3" key="1">
    <citation type="submission" date="2008-12" db="EMBL/GenBank/DDBJ databases">
        <authorList>
            <person name="Fulton L."/>
            <person name="Clifton S."/>
            <person name="Fulton B."/>
            <person name="Xu J."/>
            <person name="Minx P."/>
            <person name="Pepin K.H."/>
            <person name="Johnson M."/>
            <person name="Bhonagiri V."/>
            <person name="Nash W.E."/>
            <person name="Mardis E.R."/>
            <person name="Wilson R.K."/>
        </authorList>
    </citation>
    <scope>NUCLEOTIDE SEQUENCE [LARGE SCALE GENOMIC DNA]</scope>
    <source>
        <strain evidence="2 3">DSM 12042</strain>
    </source>
</reference>
<keyword evidence="1" id="KW-0472">Membrane</keyword>
<dbReference type="AlphaFoldDB" id="B9Y5Z1"/>
<accession>B9Y5Z1</accession>